<name>A0ABU6S603_9FABA</name>
<sequence length="120" mass="13583">MGVFFIILIEQPLVVFCALAIVLKMANVGKVPDLSVFRAELWAIWCGILLTLEGGETNVYCEINSVDPYTLVNNWNFSADHWEAIIIHKIHDLVGTGVLLFVSTWCIARPTKLQKVWSFF</sequence>
<evidence type="ECO:0000256" key="1">
    <source>
        <dbReference type="SAM" id="Phobius"/>
    </source>
</evidence>
<keyword evidence="1" id="KW-0472">Membrane</keyword>
<organism evidence="2 3">
    <name type="scientific">Stylosanthes scabra</name>
    <dbReference type="NCBI Taxonomy" id="79078"/>
    <lineage>
        <taxon>Eukaryota</taxon>
        <taxon>Viridiplantae</taxon>
        <taxon>Streptophyta</taxon>
        <taxon>Embryophyta</taxon>
        <taxon>Tracheophyta</taxon>
        <taxon>Spermatophyta</taxon>
        <taxon>Magnoliopsida</taxon>
        <taxon>eudicotyledons</taxon>
        <taxon>Gunneridae</taxon>
        <taxon>Pentapetalae</taxon>
        <taxon>rosids</taxon>
        <taxon>fabids</taxon>
        <taxon>Fabales</taxon>
        <taxon>Fabaceae</taxon>
        <taxon>Papilionoideae</taxon>
        <taxon>50 kb inversion clade</taxon>
        <taxon>dalbergioids sensu lato</taxon>
        <taxon>Dalbergieae</taxon>
        <taxon>Pterocarpus clade</taxon>
        <taxon>Stylosanthes</taxon>
    </lineage>
</organism>
<protein>
    <submittedName>
        <fullName evidence="2">Uncharacterized protein</fullName>
    </submittedName>
</protein>
<feature type="transmembrane region" description="Helical" evidence="1">
    <location>
        <begin position="6"/>
        <end position="23"/>
    </location>
</feature>
<evidence type="ECO:0000313" key="3">
    <source>
        <dbReference type="Proteomes" id="UP001341840"/>
    </source>
</evidence>
<comment type="caution">
    <text evidence="2">The sequence shown here is derived from an EMBL/GenBank/DDBJ whole genome shotgun (WGS) entry which is preliminary data.</text>
</comment>
<keyword evidence="3" id="KW-1185">Reference proteome</keyword>
<dbReference type="Proteomes" id="UP001341840">
    <property type="component" value="Unassembled WGS sequence"/>
</dbReference>
<evidence type="ECO:0000313" key="2">
    <source>
        <dbReference type="EMBL" id="MED6131465.1"/>
    </source>
</evidence>
<accession>A0ABU6S603</accession>
<keyword evidence="1" id="KW-1133">Transmembrane helix</keyword>
<proteinExistence type="predicted"/>
<reference evidence="2 3" key="1">
    <citation type="journal article" date="2023" name="Plants (Basel)">
        <title>Bridging the Gap: Combining Genomics and Transcriptomics Approaches to Understand Stylosanthes scabra, an Orphan Legume from the Brazilian Caatinga.</title>
        <authorList>
            <person name="Ferreira-Neto J.R.C."/>
            <person name="da Silva M.D."/>
            <person name="Binneck E."/>
            <person name="de Melo N.F."/>
            <person name="da Silva R.H."/>
            <person name="de Melo A.L.T.M."/>
            <person name="Pandolfi V."/>
            <person name="Bustamante F.O."/>
            <person name="Brasileiro-Vidal A.C."/>
            <person name="Benko-Iseppon A.M."/>
        </authorList>
    </citation>
    <scope>NUCLEOTIDE SEQUENCE [LARGE SCALE GENOMIC DNA]</scope>
    <source>
        <tissue evidence="2">Leaves</tissue>
    </source>
</reference>
<gene>
    <name evidence="2" type="ORF">PIB30_010221</name>
</gene>
<dbReference type="EMBL" id="JASCZI010060439">
    <property type="protein sequence ID" value="MED6131465.1"/>
    <property type="molecule type" value="Genomic_DNA"/>
</dbReference>
<keyword evidence="1" id="KW-0812">Transmembrane</keyword>